<dbReference type="Pfam" id="PF00320">
    <property type="entry name" value="GATA"/>
    <property type="match status" value="1"/>
</dbReference>
<dbReference type="PANTHER" id="PTHR10071:SF281">
    <property type="entry name" value="BOX A-BINDING FACTOR-RELATED"/>
    <property type="match status" value="1"/>
</dbReference>
<dbReference type="GeneID" id="77727929"/>
<feature type="compositionally biased region" description="Gly residues" evidence="7">
    <location>
        <begin position="265"/>
        <end position="274"/>
    </location>
</feature>
<dbReference type="PANTHER" id="PTHR10071">
    <property type="entry name" value="TRANSCRIPTION FACTOR GATA FAMILY MEMBER"/>
    <property type="match status" value="1"/>
</dbReference>
<dbReference type="PROSITE" id="PS50114">
    <property type="entry name" value="GATA_ZN_FINGER_2"/>
    <property type="match status" value="1"/>
</dbReference>
<feature type="compositionally biased region" description="Low complexity" evidence="7">
    <location>
        <begin position="820"/>
        <end position="837"/>
    </location>
</feature>
<dbReference type="CDD" id="cd00202">
    <property type="entry name" value="ZnF_GATA"/>
    <property type="match status" value="1"/>
</dbReference>
<feature type="compositionally biased region" description="Basic and acidic residues" evidence="7">
    <location>
        <begin position="530"/>
        <end position="552"/>
    </location>
</feature>
<feature type="region of interest" description="Disordered" evidence="7">
    <location>
        <begin position="1"/>
        <end position="28"/>
    </location>
</feature>
<feature type="compositionally biased region" description="Basic and acidic residues" evidence="7">
    <location>
        <begin position="1053"/>
        <end position="1074"/>
    </location>
</feature>
<evidence type="ECO:0000256" key="6">
    <source>
        <dbReference type="PROSITE-ProRule" id="PRU00094"/>
    </source>
</evidence>
<keyword evidence="2" id="KW-0479">Metal-binding</keyword>
<keyword evidence="10" id="KW-1185">Reference proteome</keyword>
<feature type="compositionally biased region" description="Gly residues" evidence="7">
    <location>
        <begin position="1277"/>
        <end position="1296"/>
    </location>
</feature>
<dbReference type="RefSeq" id="XP_052946001.1">
    <property type="nucleotide sequence ID" value="XM_053088724.1"/>
</dbReference>
<feature type="compositionally biased region" description="Basic and acidic residues" evidence="7">
    <location>
        <begin position="751"/>
        <end position="766"/>
    </location>
</feature>
<feature type="compositionally biased region" description="Low complexity" evidence="7">
    <location>
        <begin position="1222"/>
        <end position="1238"/>
    </location>
</feature>
<feature type="compositionally biased region" description="Polar residues" evidence="7">
    <location>
        <begin position="1163"/>
        <end position="1176"/>
    </location>
</feature>
<feature type="compositionally biased region" description="Basic and acidic residues" evidence="7">
    <location>
        <begin position="1106"/>
        <end position="1133"/>
    </location>
</feature>
<gene>
    <name evidence="9" type="ORF">MKK02DRAFT_33469</name>
</gene>
<feature type="domain" description="GATA-type" evidence="8">
    <location>
        <begin position="370"/>
        <end position="423"/>
    </location>
</feature>
<dbReference type="Gene3D" id="3.30.50.10">
    <property type="entry name" value="Erythroid Transcription Factor GATA-1, subunit A"/>
    <property type="match status" value="1"/>
</dbReference>
<keyword evidence="4" id="KW-0862">Zinc</keyword>
<evidence type="ECO:0000313" key="10">
    <source>
        <dbReference type="Proteomes" id="UP001164286"/>
    </source>
</evidence>
<evidence type="ECO:0000313" key="9">
    <source>
        <dbReference type="EMBL" id="KAI9636224.1"/>
    </source>
</evidence>
<evidence type="ECO:0000256" key="2">
    <source>
        <dbReference type="ARBA" id="ARBA00022723"/>
    </source>
</evidence>
<dbReference type="GO" id="GO:0008270">
    <property type="term" value="F:zinc ion binding"/>
    <property type="evidence" value="ECO:0007669"/>
    <property type="project" value="UniProtKB-KW"/>
</dbReference>
<feature type="compositionally biased region" description="Low complexity" evidence="7">
    <location>
        <begin position="879"/>
        <end position="889"/>
    </location>
</feature>
<feature type="compositionally biased region" description="Basic and acidic residues" evidence="7">
    <location>
        <begin position="199"/>
        <end position="211"/>
    </location>
</feature>
<reference evidence="9" key="1">
    <citation type="journal article" date="2022" name="G3 (Bethesda)">
        <title>High quality genome of the basidiomycete yeast Dioszegia hungarica PDD-24b-2 isolated from cloud water.</title>
        <authorList>
            <person name="Jarrige D."/>
            <person name="Haridas S."/>
            <person name="Bleykasten-Grosshans C."/>
            <person name="Joly M."/>
            <person name="Nadalig T."/>
            <person name="Sancelme M."/>
            <person name="Vuilleumier S."/>
            <person name="Grigoriev I.V."/>
            <person name="Amato P."/>
            <person name="Bringel F."/>
        </authorList>
    </citation>
    <scope>NUCLEOTIDE SEQUENCE</scope>
    <source>
        <strain evidence="9">PDD-24b-2</strain>
    </source>
</reference>
<comment type="subcellular location">
    <subcellularLocation>
        <location evidence="1">Nucleus</location>
    </subcellularLocation>
</comment>
<feature type="compositionally biased region" description="Low complexity" evidence="7">
    <location>
        <begin position="904"/>
        <end position="917"/>
    </location>
</feature>
<keyword evidence="3 6" id="KW-0863">Zinc-finger</keyword>
<evidence type="ECO:0000256" key="5">
    <source>
        <dbReference type="ARBA" id="ARBA00023242"/>
    </source>
</evidence>
<protein>
    <recommendedName>
        <fullName evidence="8">GATA-type domain-containing protein</fullName>
    </recommendedName>
</protein>
<dbReference type="PROSITE" id="PS00344">
    <property type="entry name" value="GATA_ZN_FINGER_1"/>
    <property type="match status" value="1"/>
</dbReference>
<feature type="compositionally biased region" description="Basic and acidic residues" evidence="7">
    <location>
        <begin position="92"/>
        <end position="106"/>
    </location>
</feature>
<dbReference type="Proteomes" id="UP001164286">
    <property type="component" value="Unassembled WGS sequence"/>
</dbReference>
<dbReference type="FunFam" id="3.30.50.10:FF:000007">
    <property type="entry name" value="Nitrogen regulatory AreA, N-terminal"/>
    <property type="match status" value="1"/>
</dbReference>
<feature type="region of interest" description="Disordered" evidence="7">
    <location>
        <begin position="40"/>
        <end position="278"/>
    </location>
</feature>
<evidence type="ECO:0000256" key="3">
    <source>
        <dbReference type="ARBA" id="ARBA00022771"/>
    </source>
</evidence>
<feature type="compositionally biased region" description="Low complexity" evidence="7">
    <location>
        <begin position="967"/>
        <end position="976"/>
    </location>
</feature>
<dbReference type="GO" id="GO:0000978">
    <property type="term" value="F:RNA polymerase II cis-regulatory region sequence-specific DNA binding"/>
    <property type="evidence" value="ECO:0007669"/>
    <property type="project" value="TreeGrafter"/>
</dbReference>
<keyword evidence="5" id="KW-0539">Nucleus</keyword>
<sequence>MPGGQEISRRDEPNHEVTLRPSANDTTTLHRSFADISDIMAASPSLPPPVANSPENTLPGYKPSTLSAQHSPSTPYGQPFGYRRFSAASRLSDARGSDRGDPAERNVDDEEAILEDSAQYGSSFERGQPSRGEEESLPRWRFSGYEGSNERGGVDDEVVEEESRPQSRAGDYEGVEVEHPGLITPVSAREEANEAGSAAERHLVVPSEEKKTRGKGKARKGKEDEEEAQPAKKRRGNTQASPLPSPPPSTAQRHPPLGSCPGDGRCNGAGGKAGCEGCPTFNNTIASTSMQPPVIVAAEGIERATPQLRSEQGRPNFWSLNGNVGPAGVNMDKTLSATSAKELSGDEVEAESKGSVIGDEDAAEAGAAATPQGMSCRNCGTSTTPLWRRDEEGRPQCNACGLYHKLHGVSRPVTMKKTVIKRRKRVPAITSAAGRANAALAESASPAPQQPPLPTAPTTSAPLPRDLYQPSQSSGLGLSPARPAQHNGHPSLGSTYHDSLGLRGTAVPLQLGGGIGGERKRPWWIEEGREEAERRVREAAERDKRDRDKDQEGIMTTLPLPARFESSTLSPTMFPPPSERTLTKFPSIHPTSHSRPSPTFPRRLSTAPRYHPYTPRLAPPVSPSRTVTTPKSLPPPSPRPSASTTDPSVPHPMSAYFNVDPTRRASITTFVPTRSPKPSSRVKSSSRHASEPPVTPTTRSVSSLPRLLPPFRRPTKQLARQLAAETLLAMDSVPKDPGAASAEPPAAGQRTSEEDVRGAKRKHEESQSPYRTNPIGSSLPPSRSLQQSASSSGARPQGSASGSGGLSTQSGQVDGRSPQNTPLVAPTTALPAPNPANRYSLYGNGARDPHATPWSLGTRYGLGGLRRDPPPAAPPAPAPTTAQAKAPAPARGPVIDPLARNVRPPGQTGQQQSSGPTNPYGQPSNAQRELLEHRDQLREGRKWLEAMMTKTERLLYAVDKQLATAPARTAQPAAAPSMTNARAGVAGPGPSAGTGRHLDDWEYEERERARAKEIQRLEEDRQRDRLDREKRQKDREADLVRERELSLFGASAADRERERARAAQRPAERERDPRALGFGGGFFGVWGAGLGRDREWEALRERQAREKLQEVQDRERESALRERQRTESEKNRDLLLASRRVAAVSPIPSAHPPPAPARAGSGKSVNANSTTNSPVLSTKAVAPAETKSTSGWDGEPVMAGSTIPKSQQPPTTNGSQNGQVRPPSAGSASTTAPAPALTNGVGKNGSTTSASPATPAASVTAGSPAVSNAAVPSTAPGSGGKGGQAGAGGEGNGMGRGLWNWEAGTRIPARE</sequence>
<proteinExistence type="predicted"/>
<dbReference type="GO" id="GO:0005634">
    <property type="term" value="C:nucleus"/>
    <property type="evidence" value="ECO:0007669"/>
    <property type="project" value="UniProtKB-SubCell"/>
</dbReference>
<dbReference type="PRINTS" id="PR00619">
    <property type="entry name" value="GATAZNFINGER"/>
</dbReference>
<dbReference type="GO" id="GO:0000981">
    <property type="term" value="F:DNA-binding transcription factor activity, RNA polymerase II-specific"/>
    <property type="evidence" value="ECO:0007669"/>
    <property type="project" value="TreeGrafter"/>
</dbReference>
<organism evidence="9 10">
    <name type="scientific">Dioszegia hungarica</name>
    <dbReference type="NCBI Taxonomy" id="4972"/>
    <lineage>
        <taxon>Eukaryota</taxon>
        <taxon>Fungi</taxon>
        <taxon>Dikarya</taxon>
        <taxon>Basidiomycota</taxon>
        <taxon>Agaricomycotina</taxon>
        <taxon>Tremellomycetes</taxon>
        <taxon>Tremellales</taxon>
        <taxon>Bulleribasidiaceae</taxon>
        <taxon>Dioszegia</taxon>
    </lineage>
</organism>
<feature type="compositionally biased region" description="Low complexity" evidence="7">
    <location>
        <begin position="697"/>
        <end position="706"/>
    </location>
</feature>
<evidence type="ECO:0000259" key="8">
    <source>
        <dbReference type="PROSITE" id="PS50114"/>
    </source>
</evidence>
<feature type="region of interest" description="Disordered" evidence="7">
    <location>
        <begin position="530"/>
        <end position="935"/>
    </location>
</feature>
<feature type="compositionally biased region" description="Basic and acidic residues" evidence="7">
    <location>
        <begin position="7"/>
        <end position="18"/>
    </location>
</feature>
<evidence type="ECO:0000256" key="7">
    <source>
        <dbReference type="SAM" id="MobiDB-lite"/>
    </source>
</evidence>
<feature type="region of interest" description="Disordered" evidence="7">
    <location>
        <begin position="1106"/>
        <end position="1311"/>
    </location>
</feature>
<feature type="compositionally biased region" description="Low complexity" evidence="7">
    <location>
        <begin position="671"/>
        <end position="683"/>
    </location>
</feature>
<dbReference type="InterPro" id="IPR039355">
    <property type="entry name" value="Transcription_factor_GATA"/>
</dbReference>
<feature type="compositionally biased region" description="Basic and acidic residues" evidence="7">
    <location>
        <begin position="996"/>
        <end position="1045"/>
    </location>
</feature>
<name>A0AA38LW23_9TREE</name>
<dbReference type="SMART" id="SM00401">
    <property type="entry name" value="ZnF_GATA"/>
    <property type="match status" value="1"/>
</dbReference>
<feature type="compositionally biased region" description="Low complexity" evidence="7">
    <location>
        <begin position="776"/>
        <end position="812"/>
    </location>
</feature>
<feature type="compositionally biased region" description="Polar residues" evidence="7">
    <location>
        <begin position="64"/>
        <end position="76"/>
    </location>
</feature>
<feature type="region of interest" description="Disordered" evidence="7">
    <location>
        <begin position="437"/>
        <end position="499"/>
    </location>
</feature>
<evidence type="ECO:0000256" key="1">
    <source>
        <dbReference type="ARBA" id="ARBA00004123"/>
    </source>
</evidence>
<dbReference type="EMBL" id="JAKWFO010000005">
    <property type="protein sequence ID" value="KAI9636224.1"/>
    <property type="molecule type" value="Genomic_DNA"/>
</dbReference>
<dbReference type="InterPro" id="IPR000679">
    <property type="entry name" value="Znf_GATA"/>
</dbReference>
<dbReference type="SUPFAM" id="SSF57716">
    <property type="entry name" value="Glucocorticoid receptor-like (DNA-binding domain)"/>
    <property type="match status" value="1"/>
</dbReference>
<dbReference type="GO" id="GO:0000122">
    <property type="term" value="P:negative regulation of transcription by RNA polymerase II"/>
    <property type="evidence" value="ECO:0007669"/>
    <property type="project" value="TreeGrafter"/>
</dbReference>
<evidence type="ECO:0000256" key="4">
    <source>
        <dbReference type="ARBA" id="ARBA00022833"/>
    </source>
</evidence>
<feature type="compositionally biased region" description="Low complexity" evidence="7">
    <location>
        <begin position="437"/>
        <end position="447"/>
    </location>
</feature>
<feature type="compositionally biased region" description="Polar residues" evidence="7">
    <location>
        <begin position="1203"/>
        <end position="1219"/>
    </location>
</feature>
<feature type="region of interest" description="Disordered" evidence="7">
    <location>
        <begin position="967"/>
        <end position="1076"/>
    </location>
</feature>
<feature type="compositionally biased region" description="Low complexity" evidence="7">
    <location>
        <begin position="737"/>
        <end position="748"/>
    </location>
</feature>
<dbReference type="InterPro" id="IPR013088">
    <property type="entry name" value="Znf_NHR/GATA"/>
</dbReference>
<feature type="compositionally biased region" description="Low complexity" evidence="7">
    <location>
        <begin position="1245"/>
        <end position="1267"/>
    </location>
</feature>
<accession>A0AA38LW23</accession>
<comment type="caution">
    <text evidence="9">The sequence shown here is derived from an EMBL/GenBank/DDBJ whole genome shotgun (WGS) entry which is preliminary data.</text>
</comment>
<dbReference type="GO" id="GO:0045944">
    <property type="term" value="P:positive regulation of transcription by RNA polymerase II"/>
    <property type="evidence" value="ECO:0007669"/>
    <property type="project" value="TreeGrafter"/>
</dbReference>